<sequence length="90" mass="9947">MTVSLMRSTSPLMIYGFKSAFPAMAVDTYVSPLVTPFDSDFGVFIVFSYPNTIVRIIAAKKATNIEWFPQSHVLDVESPIGAGRLRKNST</sequence>
<gene>
    <name evidence="1" type="ORF">AN477_21595</name>
</gene>
<evidence type="ECO:0000313" key="1">
    <source>
        <dbReference type="EMBL" id="KPV40880.1"/>
    </source>
</evidence>
<name>A0A0P9CW45_9BACL</name>
<dbReference type="AlphaFoldDB" id="A0A0P9CW45"/>
<reference evidence="1 2" key="1">
    <citation type="submission" date="2015-09" db="EMBL/GenBank/DDBJ databases">
        <title>Draft genome sequence of Alicyclobacillus ferrooxydans DSM 22381.</title>
        <authorList>
            <person name="Hemp J."/>
        </authorList>
    </citation>
    <scope>NUCLEOTIDE SEQUENCE [LARGE SCALE GENOMIC DNA]</scope>
    <source>
        <strain evidence="1 2">TC-34</strain>
    </source>
</reference>
<proteinExistence type="predicted"/>
<comment type="caution">
    <text evidence="1">The sequence shown here is derived from an EMBL/GenBank/DDBJ whole genome shotgun (WGS) entry which is preliminary data.</text>
</comment>
<dbReference type="EMBL" id="LJCO01000096">
    <property type="protein sequence ID" value="KPV40880.1"/>
    <property type="molecule type" value="Genomic_DNA"/>
</dbReference>
<keyword evidence="2" id="KW-1185">Reference proteome</keyword>
<evidence type="ECO:0000313" key="2">
    <source>
        <dbReference type="Proteomes" id="UP000050482"/>
    </source>
</evidence>
<dbReference type="RefSeq" id="WP_054971248.1">
    <property type="nucleotide sequence ID" value="NZ_LJCO01000096.1"/>
</dbReference>
<accession>A0A0P9CW45</accession>
<organism evidence="1 2">
    <name type="scientific">Alicyclobacillus ferrooxydans</name>
    <dbReference type="NCBI Taxonomy" id="471514"/>
    <lineage>
        <taxon>Bacteria</taxon>
        <taxon>Bacillati</taxon>
        <taxon>Bacillota</taxon>
        <taxon>Bacilli</taxon>
        <taxon>Bacillales</taxon>
        <taxon>Alicyclobacillaceae</taxon>
        <taxon>Alicyclobacillus</taxon>
    </lineage>
</organism>
<dbReference type="PATRIC" id="fig|471514.4.peg.1829"/>
<protein>
    <submittedName>
        <fullName evidence="1">Uncharacterized protein</fullName>
    </submittedName>
</protein>
<dbReference type="Proteomes" id="UP000050482">
    <property type="component" value="Unassembled WGS sequence"/>
</dbReference>